<dbReference type="GO" id="GO:0019806">
    <property type="term" value="F:bromide peroxidase activity"/>
    <property type="evidence" value="ECO:0007669"/>
    <property type="project" value="UniProtKB-EC"/>
</dbReference>
<keyword evidence="1" id="KW-0472">Membrane</keyword>
<dbReference type="EMBL" id="LR216287">
    <property type="protein sequence ID" value="VFJ14435.1"/>
    <property type="molecule type" value="Genomic_DNA"/>
</dbReference>
<keyword evidence="1" id="KW-0812">Transmembrane</keyword>
<dbReference type="Gene3D" id="3.40.50.1820">
    <property type="entry name" value="alpha/beta hydrolase"/>
    <property type="match status" value="1"/>
</dbReference>
<dbReference type="InterPro" id="IPR029058">
    <property type="entry name" value="AB_hydrolase_fold"/>
</dbReference>
<keyword evidence="1" id="KW-1133">Transmembrane helix</keyword>
<keyword evidence="4" id="KW-1185">Reference proteome</keyword>
<dbReference type="AlphaFoldDB" id="A0A484ICH8"/>
<protein>
    <submittedName>
        <fullName evidence="3">Putative non-heme bromoperoxidase BpoC</fullName>
        <ecNumber evidence="3">1.11.1.18</ecNumber>
    </submittedName>
</protein>
<accession>A0A484ICH8</accession>
<organism evidence="3 4">
    <name type="scientific">Candidatus Nitrosocosmicus franklandianus</name>
    <dbReference type="NCBI Taxonomy" id="1798806"/>
    <lineage>
        <taxon>Archaea</taxon>
        <taxon>Nitrososphaerota</taxon>
        <taxon>Nitrososphaeria</taxon>
        <taxon>Nitrososphaerales</taxon>
        <taxon>Nitrososphaeraceae</taxon>
        <taxon>Candidatus Nitrosocosmicus</taxon>
    </lineage>
</organism>
<keyword evidence="3" id="KW-0560">Oxidoreductase</keyword>
<evidence type="ECO:0000313" key="4">
    <source>
        <dbReference type="Proteomes" id="UP000294299"/>
    </source>
</evidence>
<proteinExistence type="predicted"/>
<dbReference type="KEGG" id="nfn:NFRAN_2113"/>
<reference evidence="3 4" key="1">
    <citation type="submission" date="2019-02" db="EMBL/GenBank/DDBJ databases">
        <authorList>
            <person name="Lehtovirta-Morley E L."/>
        </authorList>
    </citation>
    <scope>NUCLEOTIDE SEQUENCE [LARGE SCALE GENOMIC DNA]</scope>
    <source>
        <strain evidence="3">NFRAN1</strain>
    </source>
</reference>
<dbReference type="PANTHER" id="PTHR43433">
    <property type="entry name" value="HYDROLASE, ALPHA/BETA FOLD FAMILY PROTEIN"/>
    <property type="match status" value="1"/>
</dbReference>
<dbReference type="Pfam" id="PF00561">
    <property type="entry name" value="Abhydrolase_1"/>
    <property type="match status" value="1"/>
</dbReference>
<dbReference type="InterPro" id="IPR050471">
    <property type="entry name" value="AB_hydrolase"/>
</dbReference>
<name>A0A484ICH8_9ARCH</name>
<sequence length="363" mass="39244">MQVVYISRRVSVMMYNIIQMRKDHLFIIGFVSVLIFLTSTIYNFGHNSVTNIGYGQIGSDLVNSTNATVTNLVNLEDIPLEKVQVGDIEIAYKVFGNGEPLILHNGASDGMDAWDPSLLTKLASNNTVIVFDGRGIGNTTGGTEPYSIQLLANDTAGLMDALEIQQASILGFSLSTFVVQQFAISYPEKVSSFILIAGSCGGKDTVPRPAWFDDLQAGVVNKSLNNIPISQEEMKALVNASVGPGWLKLHPGSLDLPSNMTFQQMKPSLSPETMNNQMNAGQTWMTSDWTGACDGLAEVAKPLLVITGTDDNLYVPHDNSLVIASKVPGAWLVQIKDAGHAVPDQYPDEVGNVINTFLSTMKI</sequence>
<dbReference type="PANTHER" id="PTHR43433:SF5">
    <property type="entry name" value="AB HYDROLASE-1 DOMAIN-CONTAINING PROTEIN"/>
    <property type="match status" value="1"/>
</dbReference>
<keyword evidence="3" id="KW-0575">Peroxidase</keyword>
<evidence type="ECO:0000256" key="1">
    <source>
        <dbReference type="SAM" id="Phobius"/>
    </source>
</evidence>
<feature type="transmembrane region" description="Helical" evidence="1">
    <location>
        <begin position="24"/>
        <end position="44"/>
    </location>
</feature>
<dbReference type="Proteomes" id="UP000294299">
    <property type="component" value="Chromosome NFRAN"/>
</dbReference>
<evidence type="ECO:0000259" key="2">
    <source>
        <dbReference type="Pfam" id="PF00561"/>
    </source>
</evidence>
<dbReference type="InterPro" id="IPR000073">
    <property type="entry name" value="AB_hydrolase_1"/>
</dbReference>
<dbReference type="SUPFAM" id="SSF53474">
    <property type="entry name" value="alpha/beta-Hydrolases"/>
    <property type="match status" value="1"/>
</dbReference>
<dbReference type="EC" id="1.11.1.18" evidence="3"/>
<evidence type="ECO:0000313" key="3">
    <source>
        <dbReference type="EMBL" id="VFJ14435.1"/>
    </source>
</evidence>
<feature type="domain" description="AB hydrolase-1" evidence="2">
    <location>
        <begin position="100"/>
        <end position="342"/>
    </location>
</feature>
<gene>
    <name evidence="3" type="primary">bpoC</name>
    <name evidence="3" type="ORF">NFRAN_2113</name>
</gene>